<dbReference type="Ensembl" id="ENSAMET00000042168.1">
    <property type="protein sequence ID" value="ENSAMEP00000039017.1"/>
    <property type="gene ID" value="ENSAMEG00000024543.1"/>
</dbReference>
<dbReference type="InParanoid" id="A0A7N5KEJ1"/>
<name>A0A7N5KEJ1_AILME</name>
<protein>
    <submittedName>
        <fullName evidence="2">CHD9 neighbor</fullName>
    </submittedName>
</protein>
<sequence>MGCHASKSTKVVGESQKPGEQPEGEEPNLEAGAEAADGKDVSSKHGGPEPKS</sequence>
<reference evidence="2" key="2">
    <citation type="submission" date="2025-08" db="UniProtKB">
        <authorList>
            <consortium name="Ensembl"/>
        </authorList>
    </citation>
    <scope>IDENTIFICATION</scope>
</reference>
<organism evidence="2 3">
    <name type="scientific">Ailuropoda melanoleuca</name>
    <name type="common">Giant panda</name>
    <dbReference type="NCBI Taxonomy" id="9646"/>
    <lineage>
        <taxon>Eukaryota</taxon>
        <taxon>Metazoa</taxon>
        <taxon>Chordata</taxon>
        <taxon>Craniata</taxon>
        <taxon>Vertebrata</taxon>
        <taxon>Euteleostomi</taxon>
        <taxon>Mammalia</taxon>
        <taxon>Eutheria</taxon>
        <taxon>Laurasiatheria</taxon>
        <taxon>Carnivora</taxon>
        <taxon>Caniformia</taxon>
        <taxon>Ursidae</taxon>
        <taxon>Ailuropoda</taxon>
    </lineage>
</organism>
<reference evidence="2 3" key="1">
    <citation type="journal article" date="2010" name="Nature">
        <title>The sequence and de novo assembly of the giant panda genome.</title>
        <authorList>
            <person name="Li R."/>
            <person name="Fan W."/>
            <person name="Tian G."/>
            <person name="Zhu H."/>
            <person name="He L."/>
            <person name="Cai J."/>
            <person name="Huang Q."/>
            <person name="Cai Q."/>
            <person name="Li B."/>
            <person name="Bai Y."/>
            <person name="Zhang Z."/>
            <person name="Zhang Y."/>
            <person name="Wang W."/>
            <person name="Li J."/>
            <person name="Wei F."/>
            <person name="Li H."/>
            <person name="Jian M."/>
            <person name="Li J."/>
            <person name="Zhang Z."/>
            <person name="Nielsen R."/>
            <person name="Li D."/>
            <person name="Gu W."/>
            <person name="Yang Z."/>
            <person name="Xuan Z."/>
            <person name="Ryder O.A."/>
            <person name="Leung F.C."/>
            <person name="Zhou Y."/>
            <person name="Cao J."/>
            <person name="Sun X."/>
            <person name="Fu Y."/>
            <person name="Fang X."/>
            <person name="Guo X."/>
            <person name="Wang B."/>
            <person name="Hou R."/>
            <person name="Shen F."/>
            <person name="Mu B."/>
            <person name="Ni P."/>
            <person name="Lin R."/>
            <person name="Qian W."/>
            <person name="Wang G."/>
            <person name="Yu C."/>
            <person name="Nie W."/>
            <person name="Wang J."/>
            <person name="Wu Z."/>
            <person name="Liang H."/>
            <person name="Min J."/>
            <person name="Wu Q."/>
            <person name="Cheng S."/>
            <person name="Ruan J."/>
            <person name="Wang M."/>
            <person name="Shi Z."/>
            <person name="Wen M."/>
            <person name="Liu B."/>
            <person name="Ren X."/>
            <person name="Zheng H."/>
            <person name="Dong D."/>
            <person name="Cook K."/>
            <person name="Shan G."/>
            <person name="Zhang H."/>
            <person name="Kosiol C."/>
            <person name="Xie X."/>
            <person name="Lu Z."/>
            <person name="Zheng H."/>
            <person name="Li Y."/>
            <person name="Steiner C.C."/>
            <person name="Lam T.T."/>
            <person name="Lin S."/>
            <person name="Zhang Q."/>
            <person name="Li G."/>
            <person name="Tian J."/>
            <person name="Gong T."/>
            <person name="Liu H."/>
            <person name="Zhang D."/>
            <person name="Fang L."/>
            <person name="Ye C."/>
            <person name="Zhang J."/>
            <person name="Hu W."/>
            <person name="Xu A."/>
            <person name="Ren Y."/>
            <person name="Zhang G."/>
            <person name="Bruford M.W."/>
            <person name="Li Q."/>
            <person name="Ma L."/>
            <person name="Guo Y."/>
            <person name="An N."/>
            <person name="Hu Y."/>
            <person name="Zheng Y."/>
            <person name="Shi Y."/>
            <person name="Li Z."/>
            <person name="Liu Q."/>
            <person name="Chen Y."/>
            <person name="Zhao J."/>
            <person name="Qu N."/>
            <person name="Zhao S."/>
            <person name="Tian F."/>
            <person name="Wang X."/>
            <person name="Wang H."/>
            <person name="Xu L."/>
            <person name="Liu X."/>
            <person name="Vinar T."/>
            <person name="Wang Y."/>
            <person name="Lam T.W."/>
            <person name="Yiu S.M."/>
            <person name="Liu S."/>
            <person name="Zhang H."/>
            <person name="Li D."/>
            <person name="Huang Y."/>
            <person name="Wang X."/>
            <person name="Yang G."/>
            <person name="Jiang Z."/>
            <person name="Wang J."/>
            <person name="Qin N."/>
            <person name="Li L."/>
            <person name="Li J."/>
            <person name="Bolund L."/>
            <person name="Kristiansen K."/>
            <person name="Wong G.K."/>
            <person name="Olson M."/>
            <person name="Zhang X."/>
            <person name="Li S."/>
            <person name="Yang H."/>
            <person name="Wang J."/>
            <person name="Wang J."/>
        </authorList>
    </citation>
    <scope>NUCLEOTIDE SEQUENCE [LARGE SCALE GENOMIC DNA]</scope>
</reference>
<evidence type="ECO:0000313" key="3">
    <source>
        <dbReference type="Proteomes" id="UP000008912"/>
    </source>
</evidence>
<evidence type="ECO:0000313" key="2">
    <source>
        <dbReference type="Ensembl" id="ENSAMEP00000039017.1"/>
    </source>
</evidence>
<evidence type="ECO:0000256" key="1">
    <source>
        <dbReference type="SAM" id="MobiDB-lite"/>
    </source>
</evidence>
<dbReference type="Proteomes" id="UP000008912">
    <property type="component" value="Unassembled WGS sequence"/>
</dbReference>
<gene>
    <name evidence="2" type="primary">CHD9NB</name>
</gene>
<feature type="region of interest" description="Disordered" evidence="1">
    <location>
        <begin position="1"/>
        <end position="52"/>
    </location>
</feature>
<proteinExistence type="predicted"/>
<reference evidence="2" key="3">
    <citation type="submission" date="2025-09" db="UniProtKB">
        <authorList>
            <consortium name="Ensembl"/>
        </authorList>
    </citation>
    <scope>IDENTIFICATION</scope>
</reference>
<dbReference type="GeneTree" id="ENSGT00980000198839"/>
<keyword evidence="3" id="KW-1185">Reference proteome</keyword>
<dbReference type="AlphaFoldDB" id="A0A7N5KEJ1"/>
<feature type="compositionally biased region" description="Basic and acidic residues" evidence="1">
    <location>
        <begin position="36"/>
        <end position="52"/>
    </location>
</feature>
<accession>A0A7N5KEJ1</accession>